<evidence type="ECO:0000313" key="2">
    <source>
        <dbReference type="EMBL" id="KIY69118.1"/>
    </source>
</evidence>
<evidence type="ECO:0000256" key="1">
    <source>
        <dbReference type="SAM" id="Phobius"/>
    </source>
</evidence>
<feature type="transmembrane region" description="Helical" evidence="1">
    <location>
        <begin position="309"/>
        <end position="331"/>
    </location>
</feature>
<keyword evidence="1" id="KW-0812">Transmembrane</keyword>
<name>A0A0D7BF14_9AGAR</name>
<accession>A0A0D7BF14</accession>
<dbReference type="EMBL" id="KN880490">
    <property type="protein sequence ID" value="KIY69118.1"/>
    <property type="molecule type" value="Genomic_DNA"/>
</dbReference>
<dbReference type="Proteomes" id="UP000054007">
    <property type="component" value="Unassembled WGS sequence"/>
</dbReference>
<dbReference type="AlphaFoldDB" id="A0A0D7BF14"/>
<organism evidence="2 3">
    <name type="scientific">Cylindrobasidium torrendii FP15055 ss-10</name>
    <dbReference type="NCBI Taxonomy" id="1314674"/>
    <lineage>
        <taxon>Eukaryota</taxon>
        <taxon>Fungi</taxon>
        <taxon>Dikarya</taxon>
        <taxon>Basidiomycota</taxon>
        <taxon>Agaricomycotina</taxon>
        <taxon>Agaricomycetes</taxon>
        <taxon>Agaricomycetidae</taxon>
        <taxon>Agaricales</taxon>
        <taxon>Marasmiineae</taxon>
        <taxon>Physalacriaceae</taxon>
        <taxon>Cylindrobasidium</taxon>
    </lineage>
</organism>
<keyword evidence="3" id="KW-1185">Reference proteome</keyword>
<evidence type="ECO:0000313" key="3">
    <source>
        <dbReference type="Proteomes" id="UP000054007"/>
    </source>
</evidence>
<proteinExistence type="predicted"/>
<keyword evidence="1" id="KW-0472">Membrane</keyword>
<protein>
    <submittedName>
        <fullName evidence="2">Uncharacterized protein</fullName>
    </submittedName>
</protein>
<reference evidence="2 3" key="1">
    <citation type="journal article" date="2015" name="Fungal Genet. Biol.">
        <title>Evolution of novel wood decay mechanisms in Agaricales revealed by the genome sequences of Fistulina hepatica and Cylindrobasidium torrendii.</title>
        <authorList>
            <person name="Floudas D."/>
            <person name="Held B.W."/>
            <person name="Riley R."/>
            <person name="Nagy L.G."/>
            <person name="Koehler G."/>
            <person name="Ransdell A.S."/>
            <person name="Younus H."/>
            <person name="Chow J."/>
            <person name="Chiniquy J."/>
            <person name="Lipzen A."/>
            <person name="Tritt A."/>
            <person name="Sun H."/>
            <person name="Haridas S."/>
            <person name="LaButti K."/>
            <person name="Ohm R.A."/>
            <person name="Kues U."/>
            <person name="Blanchette R.A."/>
            <person name="Grigoriev I.V."/>
            <person name="Minto R.E."/>
            <person name="Hibbett D.S."/>
        </authorList>
    </citation>
    <scope>NUCLEOTIDE SEQUENCE [LARGE SCALE GENOMIC DNA]</scope>
    <source>
        <strain evidence="2 3">FP15055 ss-10</strain>
    </source>
</reference>
<gene>
    <name evidence="2" type="ORF">CYLTODRAFT_421045</name>
</gene>
<dbReference type="OrthoDB" id="2756615at2759"/>
<sequence>MVRYIVDSASPDITYHCPTSIHNSSTHFGGSWTSIEDASCGSSWFSHNFIGSRVEVQAALSQARAYNYSVTLDANAPLTGYTALADPLNGFNGGGAYSSPVLDDEKHDLTYATDAQSLFPVFDYLVVTTKSPSANLKHKTIVLDNINTALEFRGDGWDSARVDSAMAFGYSTAVFGDTVSWVSEAGNSFSFTFEGTSAAVYVLLPQASEGQSMTWAFEVDGRGSVGAVLVTNDETSPRAMHPLVEVTTEAGPHTFSANVTNVSGGYKVGFDFVTFNSSVGTVEQVQRAIAAAPLTGSSSSSGSRHHTGAIVGGVVGGLAFIAIVTLVLWVMRRRSMRRAKTNNAARAMSRRWIPDTKSIPAAEYSMQPVRNTSTA</sequence>
<keyword evidence="1" id="KW-1133">Transmembrane helix</keyword>